<feature type="region of interest" description="Disordered" evidence="1">
    <location>
        <begin position="203"/>
        <end position="387"/>
    </location>
</feature>
<dbReference type="PANTHER" id="PTHR40903:SF1">
    <property type="entry name" value="HYPHALLY REGULATED CELL WALL PROTEIN 3"/>
    <property type="match status" value="1"/>
</dbReference>
<reference evidence="4 5" key="1">
    <citation type="submission" date="2016-11" db="EMBL/GenBank/DDBJ databases">
        <authorList>
            <person name="Jaros S."/>
            <person name="Januszkiewicz K."/>
            <person name="Wedrychowicz H."/>
        </authorList>
    </citation>
    <scope>NUCLEOTIDE SEQUENCE [LARGE SCALE GENOMIC DNA]</scope>
    <source>
        <strain evidence="4 5">DSM 22153</strain>
    </source>
</reference>
<evidence type="ECO:0000256" key="2">
    <source>
        <dbReference type="SAM" id="SignalP"/>
    </source>
</evidence>
<keyword evidence="5" id="KW-1185">Reference proteome</keyword>
<feature type="compositionally biased region" description="Low complexity" evidence="1">
    <location>
        <begin position="224"/>
        <end position="244"/>
    </location>
</feature>
<feature type="domain" description="FecR protein" evidence="3">
    <location>
        <begin position="78"/>
        <end position="157"/>
    </location>
</feature>
<evidence type="ECO:0000313" key="4">
    <source>
        <dbReference type="EMBL" id="SHL73773.1"/>
    </source>
</evidence>
<evidence type="ECO:0000313" key="5">
    <source>
        <dbReference type="Proteomes" id="UP000186002"/>
    </source>
</evidence>
<dbReference type="PANTHER" id="PTHR40903">
    <property type="entry name" value="GLYCINE-RICH CELL WALL STRUCTURAL PROTEIN 1-LIKE"/>
    <property type="match status" value="1"/>
</dbReference>
<accession>A0A1M7D304</accession>
<dbReference type="Gene3D" id="2.60.120.1440">
    <property type="match status" value="1"/>
</dbReference>
<protein>
    <submittedName>
        <fullName evidence="4">FecR family protein</fullName>
    </submittedName>
</protein>
<dbReference type="AlphaFoldDB" id="A0A1M7D304"/>
<organism evidence="4 5">
    <name type="scientific">Roseibium suaedae</name>
    <dbReference type="NCBI Taxonomy" id="735517"/>
    <lineage>
        <taxon>Bacteria</taxon>
        <taxon>Pseudomonadati</taxon>
        <taxon>Pseudomonadota</taxon>
        <taxon>Alphaproteobacteria</taxon>
        <taxon>Hyphomicrobiales</taxon>
        <taxon>Stappiaceae</taxon>
        <taxon>Roseibium</taxon>
    </lineage>
</organism>
<sequence length="387" mass="37043">MGKASFPASCLASLLLAFLLLTSAPALSLAEGWSLQRVSGTVYLVAPGVEPYRARTGMALDPGLTLATRNGRAMVTRGTESILVGPNTTFVISQYRSSEDFTTVLQTSGTVTVDVARKARPHFAVETPFLAAVVKGTKFTVKVGKTRADIAVERGVVGVKDFASGQETDLGAGQSAATDPTQAVGLQVQGVVQPVVRPGPKKAPIFQTPSVPNVPATAAEAKQSTSTSSSSASSSRSSNATSRSASRDGTGDDNGNSSSSNAGGNGNGNSGSSNAGGNGNGNSGGSNAGGNGNSGGNNAGGNGNGNSGGSNAGGNGNGNSGGSNAGGNGNGNSGSSNAGGNGNGNSGGSNAGGNGNGNSGSSNAGGNGNGNSGGSNAGGNGNGNPNG</sequence>
<feature type="chain" id="PRO_5013382672" evidence="2">
    <location>
        <begin position="29"/>
        <end position="387"/>
    </location>
</feature>
<feature type="signal peptide" evidence="2">
    <location>
        <begin position="1"/>
        <end position="28"/>
    </location>
</feature>
<name>A0A1M7D304_9HYPH</name>
<dbReference type="InterPro" id="IPR006860">
    <property type="entry name" value="FecR"/>
</dbReference>
<dbReference type="Proteomes" id="UP000186002">
    <property type="component" value="Unassembled WGS sequence"/>
</dbReference>
<dbReference type="Pfam" id="PF04773">
    <property type="entry name" value="FecR"/>
    <property type="match status" value="1"/>
</dbReference>
<feature type="compositionally biased region" description="Gly residues" evidence="1">
    <location>
        <begin position="263"/>
        <end position="387"/>
    </location>
</feature>
<keyword evidence="2" id="KW-0732">Signal</keyword>
<evidence type="ECO:0000259" key="3">
    <source>
        <dbReference type="Pfam" id="PF04773"/>
    </source>
</evidence>
<proteinExistence type="predicted"/>
<evidence type="ECO:0000256" key="1">
    <source>
        <dbReference type="SAM" id="MobiDB-lite"/>
    </source>
</evidence>
<dbReference type="STRING" id="735517.SAMN05444272_1351"/>
<gene>
    <name evidence="4" type="ORF">SAMN05444272_1351</name>
</gene>
<dbReference type="EMBL" id="FRBW01000001">
    <property type="protein sequence ID" value="SHL73773.1"/>
    <property type="molecule type" value="Genomic_DNA"/>
</dbReference>